<dbReference type="InterPro" id="IPR029063">
    <property type="entry name" value="SAM-dependent_MTases_sf"/>
</dbReference>
<proteinExistence type="predicted"/>
<sequence>MPKCIYSLITPDALVVVVLAGLGSAKILSILKEMPQDWYSSQLRIVCLPHTCPLKLMDWMKSQRVPLVRERYFEDRGRIYPVLLFSAGFTYYPDEENEELSELSKKYWDNYARWLKKTPQRALDPLTSRWLSEYTLNKDTVT</sequence>
<keyword evidence="1" id="KW-0808">Transferase</keyword>
<dbReference type="OrthoDB" id="399024at2"/>
<evidence type="ECO:0000313" key="1">
    <source>
        <dbReference type="EMBL" id="AFO51784.1"/>
    </source>
</evidence>
<keyword evidence="1" id="KW-0489">Methyltransferase</keyword>
<evidence type="ECO:0000313" key="2">
    <source>
        <dbReference type="Proteomes" id="UP000006502"/>
    </source>
</evidence>
<dbReference type="GO" id="GO:0032259">
    <property type="term" value="P:methylation"/>
    <property type="evidence" value="ECO:0007669"/>
    <property type="project" value="UniProtKB-KW"/>
</dbReference>
<dbReference type="GO" id="GO:0160105">
    <property type="term" value="F:tRNA (adenine(22)-N1)-methyltransferase activity"/>
    <property type="evidence" value="ECO:0007669"/>
    <property type="project" value="InterPro"/>
</dbReference>
<reference evidence="1 2" key="1">
    <citation type="journal article" date="2012" name="J. Bacteriol.">
        <title>Genome Sequence of "Candidatus Mycoplasma haemolamae" Strain Purdue, a Red Blood Cell Pathogen of Alpacas (Vicugna pacos) and Llamas (Lama glama).</title>
        <authorList>
            <person name="Guimaraes A.M."/>
            <person name="Toth B."/>
            <person name="Santos A.P."/>
            <person name="do Nascimento N.C."/>
            <person name="Kritchevsky J.E."/>
            <person name="Messick J.B."/>
        </authorList>
    </citation>
    <scope>NUCLEOTIDE SEQUENCE [LARGE SCALE GENOMIC DNA]</scope>
    <source>
        <strain evidence="1 2">Purdue</strain>
    </source>
</reference>
<dbReference type="PATRIC" id="fig|1212765.3.peg.231"/>
<dbReference type="Proteomes" id="UP000006502">
    <property type="component" value="Chromosome"/>
</dbReference>
<keyword evidence="2" id="KW-1185">Reference proteome</keyword>
<dbReference type="STRING" id="1212765.MHLP_01020"/>
<name>I7CIT5_MYCHA</name>
<dbReference type="InterPro" id="IPR006901">
    <property type="entry name" value="TrmK"/>
</dbReference>
<dbReference type="HOGENOM" id="CLU_1813668_0_0_14"/>
<dbReference type="KEGG" id="mhl:MHLP_01020"/>
<organism evidence="1 2">
    <name type="scientific">Mycoplasma haematolamae (strain Purdue)</name>
    <dbReference type="NCBI Taxonomy" id="1212765"/>
    <lineage>
        <taxon>Bacteria</taxon>
        <taxon>Bacillati</taxon>
        <taxon>Mycoplasmatota</taxon>
        <taxon>Mollicutes</taxon>
        <taxon>Mycoplasmataceae</taxon>
        <taxon>Mycoplasma</taxon>
    </lineage>
</organism>
<dbReference type="AlphaFoldDB" id="I7CIT5"/>
<accession>I7CIT5</accession>
<dbReference type="Gene3D" id="3.40.50.150">
    <property type="entry name" value="Vaccinia Virus protein VP39"/>
    <property type="match status" value="1"/>
</dbReference>
<dbReference type="Pfam" id="PF04816">
    <property type="entry name" value="TrmK"/>
    <property type="match status" value="1"/>
</dbReference>
<reference evidence="2" key="2">
    <citation type="submission" date="2012-07" db="EMBL/GenBank/DDBJ databases">
        <title>Complete genome sequence of 'Candidatus Mycoplasma haemolamae'.</title>
        <authorList>
            <person name="Guimaraes A.M.S."/>
            <person name="Toth B."/>
            <person name="Santos A.P."/>
            <person name="Nascimento N.C."/>
            <person name="Sojka J.E."/>
            <person name="Messick J.B."/>
        </authorList>
    </citation>
    <scope>NUCLEOTIDE SEQUENCE [LARGE SCALE GENOMIC DNA]</scope>
    <source>
        <strain evidence="2">Purdue</strain>
    </source>
</reference>
<protein>
    <submittedName>
        <fullName evidence="1">SAM-dependent methyltransferase family protein</fullName>
    </submittedName>
</protein>
<dbReference type="EMBL" id="CP003731">
    <property type="protein sequence ID" value="AFO51784.1"/>
    <property type="molecule type" value="Genomic_DNA"/>
</dbReference>
<gene>
    <name evidence="1" type="ordered locus">MHLP_01020</name>
</gene>